<accession>A0A9N9E8P0</accession>
<gene>
    <name evidence="2" type="ORF">FCALED_LOCUS11715</name>
</gene>
<proteinExistence type="predicted"/>
<feature type="signal peptide" evidence="1">
    <location>
        <begin position="1"/>
        <end position="25"/>
    </location>
</feature>
<reference evidence="2" key="1">
    <citation type="submission" date="2021-06" db="EMBL/GenBank/DDBJ databases">
        <authorList>
            <person name="Kallberg Y."/>
            <person name="Tangrot J."/>
            <person name="Rosling A."/>
        </authorList>
    </citation>
    <scope>NUCLEOTIDE SEQUENCE</scope>
    <source>
        <strain evidence="2">UK204</strain>
    </source>
</reference>
<sequence>MSKQFILVTLFLTLTLAWFAHSTPAQNYLEHCSGATIKESTKNVVYFSKPSSQKFVTIKGSTDEIDYSPSQPSIQKLEKVRESTDEIEFSLSHPSIQKFKKSTDGIGYSPSECYYCGGSPRSE</sequence>
<dbReference type="EMBL" id="CAJVPQ010005141">
    <property type="protein sequence ID" value="CAG8664680.1"/>
    <property type="molecule type" value="Genomic_DNA"/>
</dbReference>
<comment type="caution">
    <text evidence="2">The sequence shown here is derived from an EMBL/GenBank/DDBJ whole genome shotgun (WGS) entry which is preliminary data.</text>
</comment>
<keyword evidence="1" id="KW-0732">Signal</keyword>
<keyword evidence="3" id="KW-1185">Reference proteome</keyword>
<evidence type="ECO:0000256" key="1">
    <source>
        <dbReference type="SAM" id="SignalP"/>
    </source>
</evidence>
<evidence type="ECO:0000313" key="3">
    <source>
        <dbReference type="Proteomes" id="UP000789570"/>
    </source>
</evidence>
<feature type="chain" id="PRO_5040371747" evidence="1">
    <location>
        <begin position="26"/>
        <end position="123"/>
    </location>
</feature>
<organism evidence="2 3">
    <name type="scientific">Funneliformis caledonium</name>
    <dbReference type="NCBI Taxonomy" id="1117310"/>
    <lineage>
        <taxon>Eukaryota</taxon>
        <taxon>Fungi</taxon>
        <taxon>Fungi incertae sedis</taxon>
        <taxon>Mucoromycota</taxon>
        <taxon>Glomeromycotina</taxon>
        <taxon>Glomeromycetes</taxon>
        <taxon>Glomerales</taxon>
        <taxon>Glomeraceae</taxon>
        <taxon>Funneliformis</taxon>
    </lineage>
</organism>
<feature type="non-terminal residue" evidence="2">
    <location>
        <position position="123"/>
    </location>
</feature>
<protein>
    <submittedName>
        <fullName evidence="2">2250_t:CDS:1</fullName>
    </submittedName>
</protein>
<name>A0A9N9E8P0_9GLOM</name>
<dbReference type="OrthoDB" id="10457676at2759"/>
<dbReference type="AlphaFoldDB" id="A0A9N9E8P0"/>
<dbReference type="Proteomes" id="UP000789570">
    <property type="component" value="Unassembled WGS sequence"/>
</dbReference>
<evidence type="ECO:0000313" key="2">
    <source>
        <dbReference type="EMBL" id="CAG8664680.1"/>
    </source>
</evidence>